<name>A0ABV4YIL7_9CYAN</name>
<feature type="domain" description="Polysaccharide pyruvyl transferase" evidence="1">
    <location>
        <begin position="119"/>
        <end position="220"/>
    </location>
</feature>
<dbReference type="RefSeq" id="WP_413260157.1">
    <property type="nucleotide sequence ID" value="NZ_JBHFNS010000092.1"/>
</dbReference>
<dbReference type="InterPro" id="IPR007345">
    <property type="entry name" value="Polysacch_pyruvyl_Trfase"/>
</dbReference>
<accession>A0ABV4YIL7</accession>
<evidence type="ECO:0000259" key="1">
    <source>
        <dbReference type="Pfam" id="PF04230"/>
    </source>
</evidence>
<dbReference type="GO" id="GO:0016740">
    <property type="term" value="F:transferase activity"/>
    <property type="evidence" value="ECO:0007669"/>
    <property type="project" value="UniProtKB-KW"/>
</dbReference>
<organism evidence="2 3">
    <name type="scientific">Floridaenema fluviatile BLCC-F154</name>
    <dbReference type="NCBI Taxonomy" id="3153640"/>
    <lineage>
        <taxon>Bacteria</taxon>
        <taxon>Bacillati</taxon>
        <taxon>Cyanobacteriota</taxon>
        <taxon>Cyanophyceae</taxon>
        <taxon>Oscillatoriophycideae</taxon>
        <taxon>Aerosakkonematales</taxon>
        <taxon>Aerosakkonemataceae</taxon>
        <taxon>Floridanema</taxon>
        <taxon>Floridanema fluviatile</taxon>
    </lineage>
</organism>
<evidence type="ECO:0000313" key="2">
    <source>
        <dbReference type="EMBL" id="MFB2938675.1"/>
    </source>
</evidence>
<evidence type="ECO:0000313" key="3">
    <source>
        <dbReference type="Proteomes" id="UP001576776"/>
    </source>
</evidence>
<sequence length="341" mass="37953">MKILVAGWFSYKKCNVTAGDLMAKDLVCEWIEGAGYPYDVALAPPLMGGVDWQLVNPDDYSHAVFVCGPFPYMNLTVDFLERFKKCRLIGIDLSMIEPVNIWNPFDVLIARDSSEQNHPDITFLSSQPKVPVVGIILVHPQQEYKEKCKHEIANQAIEDLIQSREMVAVRIDTGLDPNTSNLRTAAEIDSLIGRMDLVITTRLHGTVLALKNGVPVIAIDAISGGAKVLRQTKTIGWPIVFSVDRLSAQELDRAFDYCQTEAAKQEAKECRVRAAKAVEEVREEFISSLNSNSLSASRIWREESLDKSALASPSMAKVMLYRAIGLKKRTTKAIGNWILSL</sequence>
<gene>
    <name evidence="2" type="ORF">ACE1B6_25775</name>
</gene>
<keyword evidence="2" id="KW-0808">Transferase</keyword>
<reference evidence="2 3" key="1">
    <citation type="submission" date="2024-09" db="EMBL/GenBank/DDBJ databases">
        <title>Floridaenema gen nov. (Aerosakkonemataceae, Aerosakkonematales ord. nov., Cyanobacteria) from benthic tropical and subtropical fresh waters, with the description of four new species.</title>
        <authorList>
            <person name="Moretto J.A."/>
            <person name="Berthold D.E."/>
            <person name="Lefler F.W."/>
            <person name="Huang I.-S."/>
            <person name="Laughinghouse H. IV."/>
        </authorList>
    </citation>
    <scope>NUCLEOTIDE SEQUENCE [LARGE SCALE GENOMIC DNA]</scope>
    <source>
        <strain evidence="2 3">BLCC-F154</strain>
    </source>
</reference>
<keyword evidence="3" id="KW-1185">Reference proteome</keyword>
<proteinExistence type="predicted"/>
<dbReference type="Proteomes" id="UP001576776">
    <property type="component" value="Unassembled WGS sequence"/>
</dbReference>
<dbReference type="EMBL" id="JBHFNS010000092">
    <property type="protein sequence ID" value="MFB2938675.1"/>
    <property type="molecule type" value="Genomic_DNA"/>
</dbReference>
<protein>
    <submittedName>
        <fullName evidence="2">Polysaccharide pyruvyl transferase family protein</fullName>
    </submittedName>
</protein>
<dbReference type="Pfam" id="PF04230">
    <property type="entry name" value="PS_pyruv_trans"/>
    <property type="match status" value="1"/>
</dbReference>
<comment type="caution">
    <text evidence="2">The sequence shown here is derived from an EMBL/GenBank/DDBJ whole genome shotgun (WGS) entry which is preliminary data.</text>
</comment>